<keyword evidence="2" id="KW-1185">Reference proteome</keyword>
<sequence>MSTADSAWAVGSFSGISFDGTLRDLLGDFESYIRVFNPAHDPTAPPGADSRSWARAGTPATVVTVDTQWSDLQVDPVLDEPTMGDLDIDVAVRLASVLGRHTTTPDECAFLLWTGYAEVESLDSAPVIRAGHRTDLAVFSGPITAAVQPQHGRRPMNWRPRDGAWAVGNDIYARSVYVGASSATIRAIHDSPLLEVARASADSVPAAEDRRN</sequence>
<dbReference type="RefSeq" id="WP_021763731.1">
    <property type="nucleotide sequence ID" value="NZ_JACHVP010000005.1"/>
</dbReference>
<name>A0A7W4UZE5_LEIAQ</name>
<organism evidence="1 2">
    <name type="scientific">Leifsonia aquatica</name>
    <name type="common">Corynebacterium aquaticum</name>
    <dbReference type="NCBI Taxonomy" id="144185"/>
    <lineage>
        <taxon>Bacteria</taxon>
        <taxon>Bacillati</taxon>
        <taxon>Actinomycetota</taxon>
        <taxon>Actinomycetes</taxon>
        <taxon>Micrococcales</taxon>
        <taxon>Microbacteriaceae</taxon>
        <taxon>Leifsonia</taxon>
    </lineage>
</organism>
<evidence type="ECO:0000313" key="1">
    <source>
        <dbReference type="EMBL" id="MBB2969086.1"/>
    </source>
</evidence>
<proteinExistence type="predicted"/>
<reference evidence="1 2" key="1">
    <citation type="submission" date="2020-08" db="EMBL/GenBank/DDBJ databases">
        <title>Sequencing the genomes of 1000 actinobacteria strains.</title>
        <authorList>
            <person name="Klenk H.-P."/>
        </authorList>
    </citation>
    <scope>NUCLEOTIDE SEQUENCE [LARGE SCALE GENOMIC DNA]</scope>
    <source>
        <strain evidence="1 2">DSM 20146</strain>
    </source>
</reference>
<dbReference type="AlphaFoldDB" id="A0A7W4UZE5"/>
<dbReference type="Proteomes" id="UP000538196">
    <property type="component" value="Unassembled WGS sequence"/>
</dbReference>
<evidence type="ECO:0000313" key="2">
    <source>
        <dbReference type="Proteomes" id="UP000538196"/>
    </source>
</evidence>
<comment type="caution">
    <text evidence="1">The sequence shown here is derived from an EMBL/GenBank/DDBJ whole genome shotgun (WGS) entry which is preliminary data.</text>
</comment>
<gene>
    <name evidence="1" type="ORF">FHX33_003868</name>
</gene>
<accession>A0A7W4UZE5</accession>
<protein>
    <submittedName>
        <fullName evidence="1">Uncharacterized protein</fullName>
    </submittedName>
</protein>
<dbReference type="EMBL" id="JACHVP010000005">
    <property type="protein sequence ID" value="MBB2969086.1"/>
    <property type="molecule type" value="Genomic_DNA"/>
</dbReference>